<accession>A0A3R7QVP8</accession>
<feature type="region of interest" description="Disordered" evidence="1">
    <location>
        <begin position="1"/>
        <end position="97"/>
    </location>
</feature>
<feature type="transmembrane region" description="Helical" evidence="2">
    <location>
        <begin position="103"/>
        <end position="123"/>
    </location>
</feature>
<proteinExistence type="predicted"/>
<gene>
    <name evidence="3" type="ORF">C7M84_001293</name>
</gene>
<reference evidence="3 4" key="2">
    <citation type="submission" date="2019-01" db="EMBL/GenBank/DDBJ databases">
        <title>The decoding of complex shrimp genome reveals the adaptation for benthos swimmer, frequently molting mechanism and breeding impact on genome.</title>
        <authorList>
            <person name="Sun Y."/>
            <person name="Gao Y."/>
            <person name="Yu Y."/>
        </authorList>
    </citation>
    <scope>NUCLEOTIDE SEQUENCE [LARGE SCALE GENOMIC DNA]</scope>
    <source>
        <tissue evidence="3">Muscle</tissue>
    </source>
</reference>
<feature type="compositionally biased region" description="Basic and acidic residues" evidence="1">
    <location>
        <begin position="1"/>
        <end position="10"/>
    </location>
</feature>
<evidence type="ECO:0000256" key="1">
    <source>
        <dbReference type="SAM" id="MobiDB-lite"/>
    </source>
</evidence>
<dbReference type="AlphaFoldDB" id="A0A3R7QVP8"/>
<dbReference type="Proteomes" id="UP000283509">
    <property type="component" value="Unassembled WGS sequence"/>
</dbReference>
<evidence type="ECO:0000313" key="4">
    <source>
        <dbReference type="Proteomes" id="UP000283509"/>
    </source>
</evidence>
<keyword evidence="2" id="KW-1133">Transmembrane helix</keyword>
<keyword evidence="4" id="KW-1185">Reference proteome</keyword>
<organism evidence="3 4">
    <name type="scientific">Penaeus vannamei</name>
    <name type="common">Whiteleg shrimp</name>
    <name type="synonym">Litopenaeus vannamei</name>
    <dbReference type="NCBI Taxonomy" id="6689"/>
    <lineage>
        <taxon>Eukaryota</taxon>
        <taxon>Metazoa</taxon>
        <taxon>Ecdysozoa</taxon>
        <taxon>Arthropoda</taxon>
        <taxon>Crustacea</taxon>
        <taxon>Multicrustacea</taxon>
        <taxon>Malacostraca</taxon>
        <taxon>Eumalacostraca</taxon>
        <taxon>Eucarida</taxon>
        <taxon>Decapoda</taxon>
        <taxon>Dendrobranchiata</taxon>
        <taxon>Penaeoidea</taxon>
        <taxon>Penaeidae</taxon>
        <taxon>Penaeus</taxon>
    </lineage>
</organism>
<protein>
    <submittedName>
        <fullName evidence="3">Uncharacterized protein</fullName>
    </submittedName>
</protein>
<reference evidence="3 4" key="1">
    <citation type="submission" date="2018-04" db="EMBL/GenBank/DDBJ databases">
        <authorList>
            <person name="Zhang X."/>
            <person name="Yuan J."/>
            <person name="Li F."/>
            <person name="Xiang J."/>
        </authorList>
    </citation>
    <scope>NUCLEOTIDE SEQUENCE [LARGE SCALE GENOMIC DNA]</scope>
    <source>
        <tissue evidence="3">Muscle</tissue>
    </source>
</reference>
<feature type="compositionally biased region" description="Low complexity" evidence="1">
    <location>
        <begin position="15"/>
        <end position="32"/>
    </location>
</feature>
<keyword evidence="2" id="KW-0472">Membrane</keyword>
<keyword evidence="2" id="KW-0812">Transmembrane</keyword>
<sequence>MWMKKIETPKAHSNSVSSSEEPEGASGESPVPTSTRHLGKDHKKYENYPHPKGVNDISDEHRRAKSQVGKGSGHLNTLHRGRQPGYPVRPDQDSGARSATPHLALLLLLPLFSLAFCPPFRLLSLPWSSLRL</sequence>
<dbReference type="EMBL" id="QCYY01001168">
    <property type="protein sequence ID" value="ROT79985.1"/>
    <property type="molecule type" value="Genomic_DNA"/>
</dbReference>
<name>A0A3R7QVP8_PENVA</name>
<evidence type="ECO:0000256" key="2">
    <source>
        <dbReference type="SAM" id="Phobius"/>
    </source>
</evidence>
<comment type="caution">
    <text evidence="3">The sequence shown here is derived from an EMBL/GenBank/DDBJ whole genome shotgun (WGS) entry which is preliminary data.</text>
</comment>
<evidence type="ECO:0000313" key="3">
    <source>
        <dbReference type="EMBL" id="ROT79985.1"/>
    </source>
</evidence>